<name>A0ABR6X328_9BURK</name>
<dbReference type="Proteomes" id="UP000648257">
    <property type="component" value="Unassembled WGS sequence"/>
</dbReference>
<protein>
    <submittedName>
        <fullName evidence="2">WbuC family cupin fold metalloprotein</fullName>
    </submittedName>
</protein>
<dbReference type="SUPFAM" id="SSF51182">
    <property type="entry name" value="RmlC-like cupins"/>
    <property type="match status" value="1"/>
</dbReference>
<evidence type="ECO:0000313" key="2">
    <source>
        <dbReference type="EMBL" id="MBC3807364.1"/>
    </source>
</evidence>
<dbReference type="InterPro" id="IPR011051">
    <property type="entry name" value="RmlC_Cupin_sf"/>
</dbReference>
<dbReference type="InterPro" id="IPR046058">
    <property type="entry name" value="WbuC_cupin"/>
</dbReference>
<evidence type="ECO:0000313" key="3">
    <source>
        <dbReference type="Proteomes" id="UP000648257"/>
    </source>
</evidence>
<sequence length="161" mass="17556">MSQPQVIDQQMLQDLSAQARVNPRLRKNLNFHTSNEAHCHRLLNALEPGTYVQPHCHLSVEKDETLFVISGKIGVLIFDATGVVLHTCILAASSDKMGIHIPLGCFHSMVALAPGSVFFEAKAGPYVAITELERASWAPAENDPAAPAYLQLMLGYFSASE</sequence>
<dbReference type="InterPro" id="IPR027565">
    <property type="entry name" value="Cupin_WbuC"/>
</dbReference>
<keyword evidence="3" id="KW-1185">Reference proteome</keyword>
<dbReference type="RefSeq" id="WP_186922450.1">
    <property type="nucleotide sequence ID" value="NZ_JACOFW010000007.1"/>
</dbReference>
<feature type="domain" description="Cupin fold metalloprotein WbuC cupin" evidence="1">
    <location>
        <begin position="7"/>
        <end position="90"/>
    </location>
</feature>
<dbReference type="NCBIfam" id="TIGR04366">
    <property type="entry name" value="cupin_WbuC"/>
    <property type="match status" value="1"/>
</dbReference>
<comment type="caution">
    <text evidence="2">The sequence shown here is derived from an EMBL/GenBank/DDBJ whole genome shotgun (WGS) entry which is preliminary data.</text>
</comment>
<evidence type="ECO:0000259" key="1">
    <source>
        <dbReference type="Pfam" id="PF19480"/>
    </source>
</evidence>
<accession>A0ABR6X328</accession>
<organism evidence="2 3">
    <name type="scientific">Undibacterium seohonense</name>
    <dbReference type="NCBI Taxonomy" id="1344950"/>
    <lineage>
        <taxon>Bacteria</taxon>
        <taxon>Pseudomonadati</taxon>
        <taxon>Pseudomonadota</taxon>
        <taxon>Betaproteobacteria</taxon>
        <taxon>Burkholderiales</taxon>
        <taxon>Oxalobacteraceae</taxon>
        <taxon>Undibacterium</taxon>
    </lineage>
</organism>
<reference evidence="2 3" key="1">
    <citation type="submission" date="2020-08" db="EMBL/GenBank/DDBJ databases">
        <title>Novel species isolated from subtropical streams in China.</title>
        <authorList>
            <person name="Lu H."/>
        </authorList>
    </citation>
    <scope>NUCLEOTIDE SEQUENCE [LARGE SCALE GENOMIC DNA]</scope>
    <source>
        <strain evidence="2 3">KACC 16656</strain>
    </source>
</reference>
<dbReference type="CDD" id="cd07005">
    <property type="entry name" value="cupin_WbuC-like"/>
    <property type="match status" value="1"/>
</dbReference>
<dbReference type="EMBL" id="JACOFW010000007">
    <property type="protein sequence ID" value="MBC3807364.1"/>
    <property type="molecule type" value="Genomic_DNA"/>
</dbReference>
<dbReference type="InterPro" id="IPR014710">
    <property type="entry name" value="RmlC-like_jellyroll"/>
</dbReference>
<gene>
    <name evidence="2" type="ORF">H8K52_08405</name>
</gene>
<dbReference type="Pfam" id="PF19480">
    <property type="entry name" value="DUF6016"/>
    <property type="match status" value="1"/>
</dbReference>
<dbReference type="Gene3D" id="2.60.120.10">
    <property type="entry name" value="Jelly Rolls"/>
    <property type="match status" value="1"/>
</dbReference>
<proteinExistence type="predicted"/>